<dbReference type="EMBL" id="JAQNDK010000006">
    <property type="protein sequence ID" value="MDC0684855.1"/>
    <property type="molecule type" value="Genomic_DNA"/>
</dbReference>
<gene>
    <name evidence="1" type="ORF">POL72_44475</name>
</gene>
<dbReference type="RefSeq" id="WP_272102984.1">
    <property type="nucleotide sequence ID" value="NZ_JAQNDK010000006.1"/>
</dbReference>
<protein>
    <submittedName>
        <fullName evidence="1">Uncharacterized protein</fullName>
    </submittedName>
</protein>
<keyword evidence="2" id="KW-1185">Reference proteome</keyword>
<dbReference type="Proteomes" id="UP001217485">
    <property type="component" value="Unassembled WGS sequence"/>
</dbReference>
<organism evidence="1 2">
    <name type="scientific">Sorangium atrum</name>
    <dbReference type="NCBI Taxonomy" id="2995308"/>
    <lineage>
        <taxon>Bacteria</taxon>
        <taxon>Pseudomonadati</taxon>
        <taxon>Myxococcota</taxon>
        <taxon>Polyangia</taxon>
        <taxon>Polyangiales</taxon>
        <taxon>Polyangiaceae</taxon>
        <taxon>Sorangium</taxon>
    </lineage>
</organism>
<name>A0ABT5CEI9_9BACT</name>
<evidence type="ECO:0000313" key="2">
    <source>
        <dbReference type="Proteomes" id="UP001217485"/>
    </source>
</evidence>
<reference evidence="1 2" key="1">
    <citation type="submission" date="2023-01" db="EMBL/GenBank/DDBJ databases">
        <title>Minimal conservation of predation-associated metabolite biosynthetic gene clusters underscores biosynthetic potential of Myxococcota including descriptions for ten novel species: Archangium lansinium sp. nov., Myxococcus landrumus sp. nov., Nannocystis bai.</title>
        <authorList>
            <person name="Ahearne A."/>
            <person name="Stevens C."/>
            <person name="Dowd S."/>
        </authorList>
    </citation>
    <scope>NUCLEOTIDE SEQUENCE [LARGE SCALE GENOMIC DNA]</scope>
    <source>
        <strain evidence="1 2">WIWO2</strain>
    </source>
</reference>
<comment type="caution">
    <text evidence="1">The sequence shown here is derived from an EMBL/GenBank/DDBJ whole genome shotgun (WGS) entry which is preliminary data.</text>
</comment>
<evidence type="ECO:0000313" key="1">
    <source>
        <dbReference type="EMBL" id="MDC0684855.1"/>
    </source>
</evidence>
<accession>A0ABT5CEI9</accession>
<sequence>MKVQPYKIGSLTPDNHWVEHRYPDAWDLQRTTGPDRLVLAPAERQIDLILDLLRPLPAPFGVLHVLVASRCGNTTARRQAPTPMQLRDVAEFLREFEEFFERDGRHHVWVTSLSSQSTIVYDNHNIVYAYGPLEQLVGRAETRGLARRAIEIPVPHDHRFNLEYDDAEAALLDRFDWLEFPLQPGDDP</sequence>
<proteinExistence type="predicted"/>